<accession>A0A7W8E3I8</accession>
<dbReference type="AlphaFoldDB" id="A0A7W8E3I8"/>
<dbReference type="InterPro" id="IPR001034">
    <property type="entry name" value="DeoR_HTH"/>
</dbReference>
<dbReference type="Gene3D" id="3.40.50.1360">
    <property type="match status" value="1"/>
</dbReference>
<dbReference type="InterPro" id="IPR014036">
    <property type="entry name" value="DeoR-like_C"/>
</dbReference>
<gene>
    <name evidence="5" type="ORF">HDF16_002729</name>
</gene>
<dbReference type="SUPFAM" id="SSF46785">
    <property type="entry name" value="Winged helix' DNA-binding domain"/>
    <property type="match status" value="1"/>
</dbReference>
<organism evidence="5 6">
    <name type="scientific">Granulicella aggregans</name>
    <dbReference type="NCBI Taxonomy" id="474949"/>
    <lineage>
        <taxon>Bacteria</taxon>
        <taxon>Pseudomonadati</taxon>
        <taxon>Acidobacteriota</taxon>
        <taxon>Terriglobia</taxon>
        <taxon>Terriglobales</taxon>
        <taxon>Acidobacteriaceae</taxon>
        <taxon>Granulicella</taxon>
    </lineage>
</organism>
<dbReference type="SUPFAM" id="SSF100950">
    <property type="entry name" value="NagB/RpiA/CoA transferase-like"/>
    <property type="match status" value="1"/>
</dbReference>
<evidence type="ECO:0000313" key="5">
    <source>
        <dbReference type="EMBL" id="MBB5058023.1"/>
    </source>
</evidence>
<dbReference type="InterPro" id="IPR050313">
    <property type="entry name" value="Carb_Metab_HTH_regulators"/>
</dbReference>
<feature type="domain" description="HTH deoR-type" evidence="4">
    <location>
        <begin position="8"/>
        <end position="63"/>
    </location>
</feature>
<dbReference type="InterPro" id="IPR036390">
    <property type="entry name" value="WH_DNA-bd_sf"/>
</dbReference>
<proteinExistence type="predicted"/>
<evidence type="ECO:0000256" key="1">
    <source>
        <dbReference type="ARBA" id="ARBA00023015"/>
    </source>
</evidence>
<keyword evidence="2" id="KW-0238">DNA-binding</keyword>
<keyword evidence="6" id="KW-1185">Reference proteome</keyword>
<protein>
    <submittedName>
        <fullName evidence="5">DeoR family transcriptional regulator of aga operon</fullName>
    </submittedName>
</protein>
<dbReference type="Pfam" id="PF00455">
    <property type="entry name" value="DeoRC"/>
    <property type="match status" value="1"/>
</dbReference>
<dbReference type="RefSeq" id="WP_184217247.1">
    <property type="nucleotide sequence ID" value="NZ_JACHIP010000003.1"/>
</dbReference>
<dbReference type="GO" id="GO:0003700">
    <property type="term" value="F:DNA-binding transcription factor activity"/>
    <property type="evidence" value="ECO:0007669"/>
    <property type="project" value="InterPro"/>
</dbReference>
<evidence type="ECO:0000259" key="4">
    <source>
        <dbReference type="PROSITE" id="PS51000"/>
    </source>
</evidence>
<evidence type="ECO:0000256" key="3">
    <source>
        <dbReference type="ARBA" id="ARBA00023163"/>
    </source>
</evidence>
<dbReference type="PROSITE" id="PS51000">
    <property type="entry name" value="HTH_DEOR_2"/>
    <property type="match status" value="1"/>
</dbReference>
<dbReference type="PROSITE" id="PS00894">
    <property type="entry name" value="HTH_DEOR_1"/>
    <property type="match status" value="1"/>
</dbReference>
<evidence type="ECO:0000256" key="2">
    <source>
        <dbReference type="ARBA" id="ARBA00023125"/>
    </source>
</evidence>
<keyword evidence="1" id="KW-0805">Transcription regulation</keyword>
<dbReference type="PANTHER" id="PTHR30363">
    <property type="entry name" value="HTH-TYPE TRANSCRIPTIONAL REGULATOR SRLR-RELATED"/>
    <property type="match status" value="1"/>
</dbReference>
<comment type="caution">
    <text evidence="5">The sequence shown here is derived from an EMBL/GenBank/DDBJ whole genome shotgun (WGS) entry which is preliminary data.</text>
</comment>
<dbReference type="GO" id="GO:0003677">
    <property type="term" value="F:DNA binding"/>
    <property type="evidence" value="ECO:0007669"/>
    <property type="project" value="UniProtKB-KW"/>
</dbReference>
<sequence length="263" mass="28456">MSRKSGNLVVRQEFILHRLQETGTLAIDELCVALDASIATIRRDLEDLEERSLLKRVRGGAVPIGPLFYEPFRHDVSFQDKVSSFADEKRRIARTAAELVQTGNTVALSGGTTTTEVVRSLKRLTGITIVTNTVNVAMELSNRKDIDVIVTGGHLRGNWFTLVGPLANAAVDAIFADIIFLGVDGIHAEHGLTCSNPSEAELLRRLANHSKKKVVVADHSKLGAVSNFLLCPTSEIDILITDSGAASEAVEPFEKLGMTVTLA</sequence>
<name>A0A7W8E3I8_9BACT</name>
<dbReference type="PANTHER" id="PTHR30363:SF44">
    <property type="entry name" value="AGA OPERON TRANSCRIPTIONAL REPRESSOR-RELATED"/>
    <property type="match status" value="1"/>
</dbReference>
<dbReference type="Proteomes" id="UP000540989">
    <property type="component" value="Unassembled WGS sequence"/>
</dbReference>
<evidence type="ECO:0000313" key="6">
    <source>
        <dbReference type="Proteomes" id="UP000540989"/>
    </source>
</evidence>
<reference evidence="5 6" key="1">
    <citation type="submission" date="2020-08" db="EMBL/GenBank/DDBJ databases">
        <title>Genomic Encyclopedia of Type Strains, Phase IV (KMG-V): Genome sequencing to study the core and pangenomes of soil and plant-associated prokaryotes.</title>
        <authorList>
            <person name="Whitman W."/>
        </authorList>
    </citation>
    <scope>NUCLEOTIDE SEQUENCE [LARGE SCALE GENOMIC DNA]</scope>
    <source>
        <strain evidence="5 6">M8UP14</strain>
    </source>
</reference>
<dbReference type="SMART" id="SM00420">
    <property type="entry name" value="HTH_DEOR"/>
    <property type="match status" value="1"/>
</dbReference>
<dbReference type="SMART" id="SM01134">
    <property type="entry name" value="DeoRC"/>
    <property type="match status" value="1"/>
</dbReference>
<dbReference type="InterPro" id="IPR037171">
    <property type="entry name" value="NagB/RpiA_transferase-like"/>
</dbReference>
<dbReference type="InterPro" id="IPR018356">
    <property type="entry name" value="Tscrpt_reg_HTH_DeoR_CS"/>
</dbReference>
<dbReference type="Pfam" id="PF08220">
    <property type="entry name" value="HTH_DeoR"/>
    <property type="match status" value="1"/>
</dbReference>
<keyword evidence="3" id="KW-0804">Transcription</keyword>
<dbReference type="EMBL" id="JACHIP010000003">
    <property type="protein sequence ID" value="MBB5058023.1"/>
    <property type="molecule type" value="Genomic_DNA"/>
</dbReference>
<dbReference type="PRINTS" id="PR00037">
    <property type="entry name" value="HTHLACR"/>
</dbReference>